<dbReference type="EMBL" id="CP051142">
    <property type="protein sequence ID" value="QIX00921.1"/>
    <property type="molecule type" value="Genomic_DNA"/>
</dbReference>
<dbReference type="Proteomes" id="UP000503462">
    <property type="component" value="Chromosome 4"/>
</dbReference>
<feature type="compositionally biased region" description="Polar residues" evidence="1">
    <location>
        <begin position="62"/>
        <end position="71"/>
    </location>
</feature>
<dbReference type="AlphaFoldDB" id="A0A6H0Y1X0"/>
<dbReference type="OrthoDB" id="5373857at2759"/>
<name>A0A6H0Y1X0_9PEZI</name>
<evidence type="ECO:0000313" key="3">
    <source>
        <dbReference type="Proteomes" id="UP000503462"/>
    </source>
</evidence>
<accession>A0A6H0Y1X0</accession>
<protein>
    <submittedName>
        <fullName evidence="2">Uncharacterized protein</fullName>
    </submittedName>
</protein>
<evidence type="ECO:0000313" key="2">
    <source>
        <dbReference type="EMBL" id="QIX00921.1"/>
    </source>
</evidence>
<gene>
    <name evidence="2" type="ORF">AMS68_006438</name>
</gene>
<proteinExistence type="predicted"/>
<organism evidence="2 3">
    <name type="scientific">Peltaster fructicola</name>
    <dbReference type="NCBI Taxonomy" id="286661"/>
    <lineage>
        <taxon>Eukaryota</taxon>
        <taxon>Fungi</taxon>
        <taxon>Dikarya</taxon>
        <taxon>Ascomycota</taxon>
        <taxon>Pezizomycotina</taxon>
        <taxon>Dothideomycetes</taxon>
        <taxon>Dothideomycetes incertae sedis</taxon>
        <taxon>Peltaster</taxon>
    </lineage>
</organism>
<feature type="region of interest" description="Disordered" evidence="1">
    <location>
        <begin position="42"/>
        <end position="111"/>
    </location>
</feature>
<sequence>MASRRNILLLGGVAAGAYFLWPKQTISSNPFETQGVRNVGNAFATGGGTTTHTPGVATTRGDSTANTSPQEQMKGVGTAHFDDKHAAQKVGEPGAIEKAYRGAHSGNEKGK</sequence>
<evidence type="ECO:0000256" key="1">
    <source>
        <dbReference type="SAM" id="MobiDB-lite"/>
    </source>
</evidence>
<keyword evidence="3" id="KW-1185">Reference proteome</keyword>
<reference evidence="2 3" key="1">
    <citation type="journal article" date="2016" name="Sci. Rep.">
        <title>Peltaster fructicola genome reveals evolution from an invasive phytopathogen to an ectophytic parasite.</title>
        <authorList>
            <person name="Xu C."/>
            <person name="Chen H."/>
            <person name="Gleason M.L."/>
            <person name="Xu J.R."/>
            <person name="Liu H."/>
            <person name="Zhang R."/>
            <person name="Sun G."/>
        </authorList>
    </citation>
    <scope>NUCLEOTIDE SEQUENCE [LARGE SCALE GENOMIC DNA]</scope>
    <source>
        <strain evidence="2 3">LNHT1506</strain>
    </source>
</reference>
<feature type="compositionally biased region" description="Low complexity" evidence="1">
    <location>
        <begin position="42"/>
        <end position="61"/>
    </location>
</feature>